<evidence type="ECO:0000256" key="4">
    <source>
        <dbReference type="ARBA" id="ARBA00023242"/>
    </source>
</evidence>
<evidence type="ECO:0000256" key="2">
    <source>
        <dbReference type="ARBA" id="ARBA00009953"/>
    </source>
</evidence>
<sequence length="1397" mass="151491">MSANERPLIGSVFERKTPSTPTVPSSRFKGTPGTGFPAVQHRSKSAFARAREEIKGIGGERLNGVPSVVPSQAPRPPPFVDTKPIPTDTDALRSQISEENERKIASMSQEEIEKERQEILDQLGSGTGELLMRIREARQRKAGQEGSVVEEKPVPEKDGSGPHQIAEHRIVHPKPVAPGLAAKPGVLRVRSLENIGQSAPSPILVPSSSTRPSSRTGRKLRFAEVTPDDVHVYESAPVSPKRTAFALPPPPDIKDDSIVSLGVYKGDAVPKKRPYPTDSPTDEKAINQTTKGDPEPEEGTPEDIRRRYFPNIPANDPSLAWMESASSDADPSAPRFDLQGTSIPASLSATLPSHLGLHHHADGNRAGYTLDDMFLLSRSTVPAQRASMLGILAKIARRLGRQIREDDCHDKIVELVGKEGELRKHILSAGLAAIDQVGSLGARAVEVIWECLVEWDAPTSELEGIELMLSPDIVSSMQLDYFLPRVEEMFAQSALPKESLAQLLAVVHRLAQQSNDLAETIMNTPRLIPTIMRTFVLTPIPALADSPLPKPSALQLLITLASASRTNALALVEPADALLRFVTLLPDSSPFPQSLATSLLTHTLRFYTTLASYGLYSHIATSASQYFSALGKYVLSTTSAQLRIAWASLVEAWIVCATDPHATTPPHEVLWSQVCGWGWAGEVRALREGLTEDEADRDVWAAIWNAEAAWLEGAKINGVRGGEEERAELLQVLGIAFRHPSKGEVGLEFKVVRNSLDAIQKCLGDIPGTGAAVERNLRTIARHGHVLASALRLLLACLPPWNGTSLTPPFDLPFSDLVGLCGQLAKHLIWTLPDSAPHLQVHLRPLTNLLVHFHGISRHMFANEPRLAQGLAFLPRLLPGDEAAALVMADTISLVTPDFAHVPHKALPQDSIITMDILKPFFEHTIRPNADVYISPLHASPDSIRRSTTLRLPGAGAGGGEDKQNPKTGLPLPRDWLTAPLTHLLRSGTSPVFRALPTTWDASEVDVVRATLLLLYAARFVLWNHGPKSFVPGPAEVVFACMKVCMLEHGAGNATGSGGMDSSEEVFRDEFVEKLMRELLAPYKPSPPSSSSTSQSKDHAQQIPLSELPRRTSLEVASLPYLQSTNTPFYQFYTDLVALYAAVSFAHPIFGALLLPPLAMRYAEDYRKLVWQESEDGGGAAAGVVRTIRVGVEDVLCTGIGLEGGEGKPDVREYLYPVERDASLLAAYVQALFPRTGTRSVQGFLKLVAVHHVACTIWGDLEAGVSPQNEDANVSWRSEPPQPPLAGPSPSSYSQAAPGTSQSISPSDNLKIKLLRSVLARGEGSSTLREILLYQQSPRGAFLWPPACYEGGGEGEGEGTAGEGIGLDGWRAGRLEFVRRSIGHEVAEKVKGVFMQN</sequence>
<feature type="compositionally biased region" description="Polar residues" evidence="5">
    <location>
        <begin position="1293"/>
        <end position="1305"/>
    </location>
</feature>
<reference evidence="9 10" key="1">
    <citation type="submission" date="2014-04" db="EMBL/GenBank/DDBJ databases">
        <title>Evolutionary Origins and Diversification of the Mycorrhizal Mutualists.</title>
        <authorList>
            <consortium name="DOE Joint Genome Institute"/>
            <consortium name="Mycorrhizal Genomics Consortium"/>
            <person name="Kohler A."/>
            <person name="Kuo A."/>
            <person name="Nagy L.G."/>
            <person name="Floudas D."/>
            <person name="Copeland A."/>
            <person name="Barry K.W."/>
            <person name="Cichocki N."/>
            <person name="Veneault-Fourrey C."/>
            <person name="LaButti K."/>
            <person name="Lindquist E.A."/>
            <person name="Lipzen A."/>
            <person name="Lundell T."/>
            <person name="Morin E."/>
            <person name="Murat C."/>
            <person name="Riley R."/>
            <person name="Ohm R."/>
            <person name="Sun H."/>
            <person name="Tunlid A."/>
            <person name="Henrissat B."/>
            <person name="Grigoriev I.V."/>
            <person name="Hibbett D.S."/>
            <person name="Martin F."/>
        </authorList>
    </citation>
    <scope>NUCLEOTIDE SEQUENCE [LARGE SCALE GENOMIC DNA]</scope>
    <source>
        <strain evidence="9 10">MD-312</strain>
    </source>
</reference>
<feature type="domain" description="RPAP1/MINIYO-like TPR repeats" evidence="8">
    <location>
        <begin position="1126"/>
        <end position="1254"/>
    </location>
</feature>
<evidence type="ECO:0000259" key="8">
    <source>
        <dbReference type="Pfam" id="PF25766"/>
    </source>
</evidence>
<dbReference type="Proteomes" id="UP000053820">
    <property type="component" value="Unassembled WGS sequence"/>
</dbReference>
<organism evidence="9 10">
    <name type="scientific">Hydnomerulius pinastri MD-312</name>
    <dbReference type="NCBI Taxonomy" id="994086"/>
    <lineage>
        <taxon>Eukaryota</taxon>
        <taxon>Fungi</taxon>
        <taxon>Dikarya</taxon>
        <taxon>Basidiomycota</taxon>
        <taxon>Agaricomycotina</taxon>
        <taxon>Agaricomycetes</taxon>
        <taxon>Agaricomycetidae</taxon>
        <taxon>Boletales</taxon>
        <taxon>Boletales incertae sedis</taxon>
        <taxon>Leucogyrophana</taxon>
    </lineage>
</organism>
<evidence type="ECO:0000256" key="1">
    <source>
        <dbReference type="ARBA" id="ARBA00004123"/>
    </source>
</evidence>
<feature type="region of interest" description="Disordered" evidence="5">
    <location>
        <begin position="196"/>
        <end position="223"/>
    </location>
</feature>
<feature type="compositionally biased region" description="Low complexity" evidence="5">
    <location>
        <begin position="206"/>
        <end position="215"/>
    </location>
</feature>
<feature type="region of interest" description="Disordered" evidence="5">
    <location>
        <begin position="1"/>
        <end position="40"/>
    </location>
</feature>
<evidence type="ECO:0000259" key="6">
    <source>
        <dbReference type="Pfam" id="PF08620"/>
    </source>
</evidence>
<name>A0A0C9VXI1_9AGAM</name>
<evidence type="ECO:0000313" key="10">
    <source>
        <dbReference type="Proteomes" id="UP000053820"/>
    </source>
</evidence>
<dbReference type="PANTHER" id="PTHR21483:SF18">
    <property type="entry name" value="RNA POLYMERASE II-ASSOCIATED PROTEIN 1"/>
    <property type="match status" value="1"/>
</dbReference>
<evidence type="ECO:0000256" key="5">
    <source>
        <dbReference type="SAM" id="MobiDB-lite"/>
    </source>
</evidence>
<dbReference type="Pfam" id="PF08620">
    <property type="entry name" value="RPAP1_C"/>
    <property type="match status" value="1"/>
</dbReference>
<evidence type="ECO:0000256" key="3">
    <source>
        <dbReference type="ARBA" id="ARBA00023163"/>
    </source>
</evidence>
<keyword evidence="3" id="KW-0804">Transcription</keyword>
<feature type="region of interest" description="Disordered" evidence="5">
    <location>
        <begin position="58"/>
        <end position="88"/>
    </location>
</feature>
<feature type="region of interest" description="Disordered" evidence="5">
    <location>
        <begin position="138"/>
        <end position="163"/>
    </location>
</feature>
<evidence type="ECO:0000259" key="7">
    <source>
        <dbReference type="Pfam" id="PF08621"/>
    </source>
</evidence>
<evidence type="ECO:0008006" key="11">
    <source>
        <dbReference type="Google" id="ProtNLM"/>
    </source>
</evidence>
<dbReference type="EMBL" id="KN840013">
    <property type="protein sequence ID" value="KIJ58018.1"/>
    <property type="molecule type" value="Genomic_DNA"/>
</dbReference>
<dbReference type="InterPro" id="IPR013930">
    <property type="entry name" value="RPAP1_N"/>
</dbReference>
<feature type="region of interest" description="Disordered" evidence="5">
    <location>
        <begin position="1083"/>
        <end position="1104"/>
    </location>
</feature>
<dbReference type="PANTHER" id="PTHR21483">
    <property type="entry name" value="RNA POLYMERASE II-ASSOCIATED PROTEIN 1"/>
    <property type="match status" value="1"/>
</dbReference>
<gene>
    <name evidence="9" type="ORF">HYDPIDRAFT_34574</name>
</gene>
<dbReference type="Pfam" id="PF25766">
    <property type="entry name" value="TPR_RPAP1"/>
    <property type="match status" value="1"/>
</dbReference>
<comment type="subcellular location">
    <subcellularLocation>
        <location evidence="1">Nucleus</location>
    </subcellularLocation>
</comment>
<feature type="region of interest" description="Disordered" evidence="5">
    <location>
        <begin position="948"/>
        <end position="972"/>
    </location>
</feature>
<dbReference type="InterPro" id="IPR039913">
    <property type="entry name" value="RPAP1/Rba50"/>
</dbReference>
<dbReference type="InterPro" id="IPR057989">
    <property type="entry name" value="TPR_RPAP1/MINIYO-like"/>
</dbReference>
<keyword evidence="10" id="KW-1185">Reference proteome</keyword>
<evidence type="ECO:0000313" key="9">
    <source>
        <dbReference type="EMBL" id="KIJ58018.1"/>
    </source>
</evidence>
<feature type="domain" description="RPAP1 C-terminal" evidence="6">
    <location>
        <begin position="335"/>
        <end position="399"/>
    </location>
</feature>
<dbReference type="InterPro" id="IPR013929">
    <property type="entry name" value="RPAP1_C"/>
</dbReference>
<feature type="region of interest" description="Disordered" evidence="5">
    <location>
        <begin position="1268"/>
        <end position="1305"/>
    </location>
</feature>
<dbReference type="OrthoDB" id="348201at2759"/>
<feature type="region of interest" description="Disordered" evidence="5">
    <location>
        <begin position="265"/>
        <end position="308"/>
    </location>
</feature>
<dbReference type="HOGENOM" id="CLU_006940_0_0_1"/>
<keyword evidence="4" id="KW-0539">Nucleus</keyword>
<comment type="similarity">
    <text evidence="2">Belongs to the RPAP1 family.</text>
</comment>
<feature type="domain" description="RPAP1 N-terminal" evidence="7">
    <location>
        <begin position="95"/>
        <end position="136"/>
    </location>
</feature>
<proteinExistence type="inferred from homology"/>
<dbReference type="Pfam" id="PF08621">
    <property type="entry name" value="RPAP1_N"/>
    <property type="match status" value="1"/>
</dbReference>
<protein>
    <recommendedName>
        <fullName evidence="11">RNA polymerase II-associated protein 1 C-terminal domain-containing protein</fullName>
    </recommendedName>
</protein>
<dbReference type="GO" id="GO:0006366">
    <property type="term" value="P:transcription by RNA polymerase II"/>
    <property type="evidence" value="ECO:0007669"/>
    <property type="project" value="InterPro"/>
</dbReference>
<accession>A0A0C9VXI1</accession>